<dbReference type="Gene3D" id="2.40.50.90">
    <property type="match status" value="1"/>
</dbReference>
<name>A0ABP9ETR8_9PSEU</name>
<evidence type="ECO:0000256" key="1">
    <source>
        <dbReference type="SAM" id="MobiDB-lite"/>
    </source>
</evidence>
<dbReference type="EMBL" id="BAABHQ010000015">
    <property type="protein sequence ID" value="GAA4887189.1"/>
    <property type="molecule type" value="Genomic_DNA"/>
</dbReference>
<sequence length="240" mass="24797">MSAKGLFGGALVLIAVIGGCHSAMDDATPTGSSSRYSSAPASPSTAAPLPARASAPSSATEAAMSASRVARVIDGDSFVLDDGHEVRVLGIDSCEMSSDRGDDAKSAAEAYLTGTTITLMAEPGVDRDSYGRLLRYVRIGDGSDLGESMVVSSHTAVYAGDNDASPQRLADLRALDAGGRDCDEPEYTPAPDPDPVYVPDTADDDDTAVHTPRRRTGNTGHPCLPGERDGDGDGYCKEGR</sequence>
<dbReference type="SUPFAM" id="SSF50199">
    <property type="entry name" value="Staphylococcal nuclease"/>
    <property type="match status" value="1"/>
</dbReference>
<proteinExistence type="predicted"/>
<gene>
    <name evidence="2" type="ORF">GCM10023203_45020</name>
</gene>
<evidence type="ECO:0000313" key="3">
    <source>
        <dbReference type="Proteomes" id="UP001500457"/>
    </source>
</evidence>
<dbReference type="PROSITE" id="PS51257">
    <property type="entry name" value="PROKAR_LIPOPROTEIN"/>
    <property type="match status" value="1"/>
</dbReference>
<evidence type="ECO:0008006" key="4">
    <source>
        <dbReference type="Google" id="ProtNLM"/>
    </source>
</evidence>
<organism evidence="2 3">
    <name type="scientific">Actinomycetospora straminea</name>
    <dbReference type="NCBI Taxonomy" id="663607"/>
    <lineage>
        <taxon>Bacteria</taxon>
        <taxon>Bacillati</taxon>
        <taxon>Actinomycetota</taxon>
        <taxon>Actinomycetes</taxon>
        <taxon>Pseudonocardiales</taxon>
        <taxon>Pseudonocardiaceae</taxon>
        <taxon>Actinomycetospora</taxon>
    </lineage>
</organism>
<feature type="region of interest" description="Disordered" evidence="1">
    <location>
        <begin position="27"/>
        <end position="58"/>
    </location>
</feature>
<feature type="region of interest" description="Disordered" evidence="1">
    <location>
        <begin position="178"/>
        <end position="240"/>
    </location>
</feature>
<comment type="caution">
    <text evidence="2">The sequence shown here is derived from an EMBL/GenBank/DDBJ whole genome shotgun (WGS) entry which is preliminary data.</text>
</comment>
<reference evidence="3" key="1">
    <citation type="journal article" date="2019" name="Int. J. Syst. Evol. Microbiol.">
        <title>The Global Catalogue of Microorganisms (GCM) 10K type strain sequencing project: providing services to taxonomists for standard genome sequencing and annotation.</title>
        <authorList>
            <consortium name="The Broad Institute Genomics Platform"/>
            <consortium name="The Broad Institute Genome Sequencing Center for Infectious Disease"/>
            <person name="Wu L."/>
            <person name="Ma J."/>
        </authorList>
    </citation>
    <scope>NUCLEOTIDE SEQUENCE [LARGE SCALE GENOMIC DNA]</scope>
    <source>
        <strain evidence="3">JCM 17983</strain>
    </source>
</reference>
<dbReference type="RefSeq" id="WP_274232106.1">
    <property type="nucleotide sequence ID" value="NZ_BAABHQ010000015.1"/>
</dbReference>
<accession>A0ABP9ETR8</accession>
<feature type="compositionally biased region" description="Basic and acidic residues" evidence="1">
    <location>
        <begin position="226"/>
        <end position="240"/>
    </location>
</feature>
<protein>
    <recommendedName>
        <fullName evidence="4">Endonuclease YncB(Thermonuclease family)</fullName>
    </recommendedName>
</protein>
<dbReference type="Proteomes" id="UP001500457">
    <property type="component" value="Unassembled WGS sequence"/>
</dbReference>
<evidence type="ECO:0000313" key="2">
    <source>
        <dbReference type="EMBL" id="GAA4887189.1"/>
    </source>
</evidence>
<dbReference type="InterPro" id="IPR035437">
    <property type="entry name" value="SNase_OB-fold_sf"/>
</dbReference>
<keyword evidence="3" id="KW-1185">Reference proteome</keyword>